<dbReference type="EMBL" id="RDFA01000003">
    <property type="protein sequence ID" value="RXK49018.1"/>
    <property type="molecule type" value="Genomic_DNA"/>
</dbReference>
<keyword evidence="3" id="KW-1185">Reference proteome</keyword>
<evidence type="ECO:0000256" key="1">
    <source>
        <dbReference type="SAM" id="MobiDB-lite"/>
    </source>
</evidence>
<protein>
    <submittedName>
        <fullName evidence="2">Uncharacterized protein</fullName>
    </submittedName>
</protein>
<accession>A0A498KUR3</accession>
<dbReference type="InterPro" id="IPR046783">
    <property type="entry name" value="HTH_63"/>
</dbReference>
<dbReference type="AlphaFoldDB" id="A0A498KUR3"/>
<evidence type="ECO:0000313" key="2">
    <source>
        <dbReference type="EMBL" id="RXK49018.1"/>
    </source>
</evidence>
<gene>
    <name evidence="2" type="ORF">EAF64_08785</name>
</gene>
<dbReference type="RefSeq" id="WP_129068615.1">
    <property type="nucleotide sequence ID" value="NZ_RDFA01000003.1"/>
</dbReference>
<evidence type="ECO:0000313" key="3">
    <source>
        <dbReference type="Proteomes" id="UP000289691"/>
    </source>
</evidence>
<dbReference type="Proteomes" id="UP000289691">
    <property type="component" value="Unassembled WGS sequence"/>
</dbReference>
<comment type="caution">
    <text evidence="2">The sequence shown here is derived from an EMBL/GenBank/DDBJ whole genome shotgun (WGS) entry which is preliminary data.</text>
</comment>
<proteinExistence type="predicted"/>
<organism evidence="2 3">
    <name type="scientific">Halorientalis pallida</name>
    <dbReference type="NCBI Taxonomy" id="2479928"/>
    <lineage>
        <taxon>Archaea</taxon>
        <taxon>Methanobacteriati</taxon>
        <taxon>Methanobacteriota</taxon>
        <taxon>Stenosarchaea group</taxon>
        <taxon>Halobacteria</taxon>
        <taxon>Halobacteriales</taxon>
        <taxon>Haloarculaceae</taxon>
        <taxon>Halorientalis</taxon>
    </lineage>
</organism>
<sequence>MTQVTRAELYLRNGVPIAAETEQSRVLGRLQALAAAGIIRDLQVQRWPHRVTVGDTQARREFALCREFEGWADAHGVELAPAFERHDCYNSFTDSRYRTAVLPVVCLALYDDDDLVALFPHSCDTGIRTVLDGISMLEAGSGLVAGQSRPWSQPRQASADRPHP</sequence>
<dbReference type="Pfam" id="PF20575">
    <property type="entry name" value="HTH_63"/>
    <property type="match status" value="1"/>
</dbReference>
<reference evidence="2 3" key="1">
    <citation type="submission" date="2019-01" db="EMBL/GenBank/DDBJ databases">
        <title>Halorientalis sp. F13-25 a new haloarchaeum isolated from hypersaline water.</title>
        <authorList>
            <person name="Ana D.-V."/>
            <person name="Cristina S.-P."/>
            <person name="Antonio V."/>
        </authorList>
    </citation>
    <scope>NUCLEOTIDE SEQUENCE [LARGE SCALE GENOMIC DNA]</scope>
    <source>
        <strain evidence="2 3">F13-25</strain>
    </source>
</reference>
<name>A0A498KUR3_9EURY</name>
<dbReference type="OrthoDB" id="204263at2157"/>
<feature type="region of interest" description="Disordered" evidence="1">
    <location>
        <begin position="145"/>
        <end position="164"/>
    </location>
</feature>